<dbReference type="Proteomes" id="UP000294656">
    <property type="component" value="Unassembled WGS sequence"/>
</dbReference>
<gene>
    <name evidence="1" type="ORF">DFP79_2103</name>
</gene>
<proteinExistence type="predicted"/>
<reference evidence="1 2" key="1">
    <citation type="submission" date="2019-03" db="EMBL/GenBank/DDBJ databases">
        <title>Genomic Encyclopedia of Type Strains, Phase III (KMG-III): the genomes of soil and plant-associated and newly described type strains.</title>
        <authorList>
            <person name="Whitman W."/>
        </authorList>
    </citation>
    <scope>NUCLEOTIDE SEQUENCE [LARGE SCALE GENOMIC DNA]</scope>
    <source>
        <strain evidence="1 2">CECT 7378</strain>
    </source>
</reference>
<dbReference type="InterPro" id="IPR021295">
    <property type="entry name" value="DUF2867"/>
</dbReference>
<dbReference type="EMBL" id="SNXC01000012">
    <property type="protein sequence ID" value="TDO97286.1"/>
    <property type="molecule type" value="Genomic_DNA"/>
</dbReference>
<evidence type="ECO:0000313" key="2">
    <source>
        <dbReference type="Proteomes" id="UP000294656"/>
    </source>
</evidence>
<name>A0A4R6M7Z5_9GAMM</name>
<comment type="caution">
    <text evidence="1">The sequence shown here is derived from an EMBL/GenBank/DDBJ whole genome shotgun (WGS) entry which is preliminary data.</text>
</comment>
<evidence type="ECO:0000313" key="1">
    <source>
        <dbReference type="EMBL" id="TDO97286.1"/>
    </source>
</evidence>
<dbReference type="AlphaFoldDB" id="A0A4R6M7Z5"/>
<accession>A0A4R6M7Z5</accession>
<keyword evidence="2" id="KW-1185">Reference proteome</keyword>
<sequence>MQYYSYYPRPVFSFSSPATLSSERDLTALFLAVYLKSPLWLQSILRGWNLFMRLFGCHKLTCSADINLKKSALDYIEGDRVGRFRIILTSTKEIVLEQDERHFSLRVSLVKKHSQTQDETRQAQGASDTLFLISGRAKTRLGKQYLSITQPFLMWFLRRAISSIHSESCSSK</sequence>
<dbReference type="Pfam" id="PF11066">
    <property type="entry name" value="DUF2867"/>
    <property type="match status" value="1"/>
</dbReference>
<protein>
    <submittedName>
        <fullName evidence="1">Uncharacterized protein DUF2867</fullName>
    </submittedName>
</protein>
<organism evidence="1 2">
    <name type="scientific">Marinomonas balearica</name>
    <dbReference type="NCBI Taxonomy" id="491947"/>
    <lineage>
        <taxon>Bacteria</taxon>
        <taxon>Pseudomonadati</taxon>
        <taxon>Pseudomonadota</taxon>
        <taxon>Gammaproteobacteria</taxon>
        <taxon>Oceanospirillales</taxon>
        <taxon>Oceanospirillaceae</taxon>
        <taxon>Marinomonas</taxon>
    </lineage>
</organism>
<dbReference type="RefSeq" id="WP_166637687.1">
    <property type="nucleotide sequence ID" value="NZ_SNXC01000012.1"/>
</dbReference>